<evidence type="ECO:0000313" key="2">
    <source>
        <dbReference type="Proteomes" id="UP001275084"/>
    </source>
</evidence>
<organism evidence="1 2">
    <name type="scientific">Lasiosphaeria hispida</name>
    <dbReference type="NCBI Taxonomy" id="260671"/>
    <lineage>
        <taxon>Eukaryota</taxon>
        <taxon>Fungi</taxon>
        <taxon>Dikarya</taxon>
        <taxon>Ascomycota</taxon>
        <taxon>Pezizomycotina</taxon>
        <taxon>Sordariomycetes</taxon>
        <taxon>Sordariomycetidae</taxon>
        <taxon>Sordariales</taxon>
        <taxon>Lasiosphaeriaceae</taxon>
        <taxon>Lasiosphaeria</taxon>
    </lineage>
</organism>
<keyword evidence="2" id="KW-1185">Reference proteome</keyword>
<name>A0AAJ0MES2_9PEZI</name>
<accession>A0AAJ0MES2</accession>
<reference evidence="1" key="1">
    <citation type="journal article" date="2023" name="Mol. Phylogenet. Evol.">
        <title>Genome-scale phylogeny and comparative genomics of the fungal order Sordariales.</title>
        <authorList>
            <person name="Hensen N."/>
            <person name="Bonometti L."/>
            <person name="Westerberg I."/>
            <person name="Brannstrom I.O."/>
            <person name="Guillou S."/>
            <person name="Cros-Aarteil S."/>
            <person name="Calhoun S."/>
            <person name="Haridas S."/>
            <person name="Kuo A."/>
            <person name="Mondo S."/>
            <person name="Pangilinan J."/>
            <person name="Riley R."/>
            <person name="LaButti K."/>
            <person name="Andreopoulos B."/>
            <person name="Lipzen A."/>
            <person name="Chen C."/>
            <person name="Yan M."/>
            <person name="Daum C."/>
            <person name="Ng V."/>
            <person name="Clum A."/>
            <person name="Steindorff A."/>
            <person name="Ohm R.A."/>
            <person name="Martin F."/>
            <person name="Silar P."/>
            <person name="Natvig D.O."/>
            <person name="Lalanne C."/>
            <person name="Gautier V."/>
            <person name="Ament-Velasquez S.L."/>
            <person name="Kruys A."/>
            <person name="Hutchinson M.I."/>
            <person name="Powell A.J."/>
            <person name="Barry K."/>
            <person name="Miller A.N."/>
            <person name="Grigoriev I.V."/>
            <person name="Debuchy R."/>
            <person name="Gladieux P."/>
            <person name="Hiltunen Thoren M."/>
            <person name="Johannesson H."/>
        </authorList>
    </citation>
    <scope>NUCLEOTIDE SEQUENCE</scope>
    <source>
        <strain evidence="1">CBS 955.72</strain>
    </source>
</reference>
<comment type="caution">
    <text evidence="1">The sequence shown here is derived from an EMBL/GenBank/DDBJ whole genome shotgun (WGS) entry which is preliminary data.</text>
</comment>
<dbReference type="Proteomes" id="UP001275084">
    <property type="component" value="Unassembled WGS sequence"/>
</dbReference>
<dbReference type="PIRSF" id="PIRSF035170">
    <property type="entry name" value="HD_phosphohydro"/>
    <property type="match status" value="1"/>
</dbReference>
<evidence type="ECO:0000313" key="1">
    <source>
        <dbReference type="EMBL" id="KAK3353811.1"/>
    </source>
</evidence>
<proteinExistence type="predicted"/>
<dbReference type="AlphaFoldDB" id="A0AAJ0MES2"/>
<dbReference type="InterPro" id="IPR009218">
    <property type="entry name" value="HD_phosphohydro"/>
</dbReference>
<dbReference type="PANTHER" id="PTHR21174:SF0">
    <property type="entry name" value="HD PHOSPHOHYDROLASE FAMILY PROTEIN-RELATED"/>
    <property type="match status" value="1"/>
</dbReference>
<protein>
    <recommendedName>
        <fullName evidence="3">HD domain-containing protein</fullName>
    </recommendedName>
</protein>
<dbReference type="EMBL" id="JAUIQD010000004">
    <property type="protein sequence ID" value="KAK3353811.1"/>
    <property type="molecule type" value="Genomic_DNA"/>
</dbReference>
<evidence type="ECO:0008006" key="3">
    <source>
        <dbReference type="Google" id="ProtNLM"/>
    </source>
</evidence>
<reference evidence="1" key="2">
    <citation type="submission" date="2023-06" db="EMBL/GenBank/DDBJ databases">
        <authorList>
            <consortium name="Lawrence Berkeley National Laboratory"/>
            <person name="Haridas S."/>
            <person name="Hensen N."/>
            <person name="Bonometti L."/>
            <person name="Westerberg I."/>
            <person name="Brannstrom I.O."/>
            <person name="Guillou S."/>
            <person name="Cros-Aarteil S."/>
            <person name="Calhoun S."/>
            <person name="Kuo A."/>
            <person name="Mondo S."/>
            <person name="Pangilinan J."/>
            <person name="Riley R."/>
            <person name="Labutti K."/>
            <person name="Andreopoulos B."/>
            <person name="Lipzen A."/>
            <person name="Chen C."/>
            <person name="Yanf M."/>
            <person name="Daum C."/>
            <person name="Ng V."/>
            <person name="Clum A."/>
            <person name="Steindorff A."/>
            <person name="Ohm R."/>
            <person name="Martin F."/>
            <person name="Silar P."/>
            <person name="Natvig D."/>
            <person name="Lalanne C."/>
            <person name="Gautier V."/>
            <person name="Ament-Velasquez S.L."/>
            <person name="Kruys A."/>
            <person name="Hutchinson M.I."/>
            <person name="Powell A.J."/>
            <person name="Barry K."/>
            <person name="Miller A.N."/>
            <person name="Grigoriev I.V."/>
            <person name="Debuchy R."/>
            <person name="Gladieux P."/>
            <person name="Thoren M.H."/>
            <person name="Johannesson H."/>
        </authorList>
    </citation>
    <scope>NUCLEOTIDE SEQUENCE</scope>
    <source>
        <strain evidence="1">CBS 955.72</strain>
    </source>
</reference>
<sequence length="205" mass="22432">MTLITAALRTELTTLYTSPSRVYHSLSHITSLLSLLSTHRAAFTDPEAVEAAIWFHDAIYDSHAKPPQNEVDSADLAVARLADAVAPDRLERIRVMIAATATHVVPLAKELGGGEGAVADVAMFLDMDLGILGAGEAEFDVYEAGVREEYAWVGEEGWWRGRGEVLRGFLGREWIFHSGLFRGLLEERARANLARSLTKLEGQTG</sequence>
<dbReference type="SUPFAM" id="SSF109604">
    <property type="entry name" value="HD-domain/PDEase-like"/>
    <property type="match status" value="1"/>
</dbReference>
<gene>
    <name evidence="1" type="ORF">B0T25DRAFT_545412</name>
</gene>
<dbReference type="PANTHER" id="PTHR21174">
    <property type="match status" value="1"/>
</dbReference>